<evidence type="ECO:0000256" key="3">
    <source>
        <dbReference type="ARBA" id="ARBA00023315"/>
    </source>
</evidence>
<dbReference type="AlphaFoldDB" id="A0A4Z1RAD9"/>
<dbReference type="Proteomes" id="UP000298681">
    <property type="component" value="Unassembled WGS sequence"/>
</dbReference>
<dbReference type="PANTHER" id="PTHR10434:SF9">
    <property type="entry name" value="PHOSPHOLIPID_GLYCEROL ACYLTRANSFERASE DOMAIN-CONTAINING PROTEIN"/>
    <property type="match status" value="1"/>
</dbReference>
<evidence type="ECO:0000313" key="6">
    <source>
        <dbReference type="Proteomes" id="UP000298681"/>
    </source>
</evidence>
<gene>
    <name evidence="5" type="ORF">E4582_13240</name>
</gene>
<name>A0A4Z1RAD9_9GAMM</name>
<dbReference type="GO" id="GO:0003841">
    <property type="term" value="F:1-acylglycerol-3-phosphate O-acyltransferase activity"/>
    <property type="evidence" value="ECO:0007669"/>
    <property type="project" value="TreeGrafter"/>
</dbReference>
<protein>
    <submittedName>
        <fullName evidence="5">Acyltransferase</fullName>
    </submittedName>
</protein>
<keyword evidence="3 5" id="KW-0012">Acyltransferase</keyword>
<accession>A0A4Z1RAD9</accession>
<evidence type="ECO:0000313" key="5">
    <source>
        <dbReference type="EMBL" id="TKS53143.1"/>
    </source>
</evidence>
<dbReference type="EMBL" id="SPUH01000002">
    <property type="protein sequence ID" value="TKS53143.1"/>
    <property type="molecule type" value="Genomic_DNA"/>
</dbReference>
<dbReference type="SMART" id="SM00563">
    <property type="entry name" value="PlsC"/>
    <property type="match status" value="1"/>
</dbReference>
<feature type="domain" description="Phospholipid/glycerol acyltransferase" evidence="4">
    <location>
        <begin position="75"/>
        <end position="188"/>
    </location>
</feature>
<sequence>MASAHAVTSSAAAAALTGAIELDPTPEQQDDLLIPVPPNVPRVKPNRFTRWLARTILRIGGWRVVGELPDVSRLVLIGAPHSSNWDGLWAFSAKVALGLDVRVLGKDSLFRVPGLGWLLHRLGVIPVDRSAASGVVLQAAQLLRTRERLWYGLAPEGTRKRVERWKPGFWKIAKAANVPILRMYLHYPDRVVGFGPLFHPGTDLATDMAELREWYRPWIGKNRGTV</sequence>
<organism evidence="5 6">
    <name type="scientific">Luteimonas yindakuii</name>
    <dbReference type="NCBI Taxonomy" id="2565782"/>
    <lineage>
        <taxon>Bacteria</taxon>
        <taxon>Pseudomonadati</taxon>
        <taxon>Pseudomonadota</taxon>
        <taxon>Gammaproteobacteria</taxon>
        <taxon>Lysobacterales</taxon>
        <taxon>Lysobacteraceae</taxon>
        <taxon>Luteimonas</taxon>
    </lineage>
</organism>
<reference evidence="5 6" key="1">
    <citation type="submission" date="2019-01" db="EMBL/GenBank/DDBJ databases">
        <authorList>
            <person name="Zhang S."/>
        </authorList>
    </citation>
    <scope>NUCLEOTIDE SEQUENCE [LARGE SCALE GENOMIC DNA]</scope>
    <source>
        <strain evidence="5 6">1626</strain>
    </source>
</reference>
<dbReference type="SUPFAM" id="SSF69593">
    <property type="entry name" value="Glycerol-3-phosphate (1)-acyltransferase"/>
    <property type="match status" value="1"/>
</dbReference>
<dbReference type="InterPro" id="IPR002123">
    <property type="entry name" value="Plipid/glycerol_acylTrfase"/>
</dbReference>
<dbReference type="GO" id="GO:0006654">
    <property type="term" value="P:phosphatidic acid biosynthetic process"/>
    <property type="evidence" value="ECO:0007669"/>
    <property type="project" value="TreeGrafter"/>
</dbReference>
<dbReference type="CDD" id="cd07988">
    <property type="entry name" value="LPLAT_ABO13168-like"/>
    <property type="match status" value="1"/>
</dbReference>
<proteinExistence type="predicted"/>
<dbReference type="PANTHER" id="PTHR10434">
    <property type="entry name" value="1-ACYL-SN-GLYCEROL-3-PHOSPHATE ACYLTRANSFERASE"/>
    <property type="match status" value="1"/>
</dbReference>
<evidence type="ECO:0000259" key="4">
    <source>
        <dbReference type="SMART" id="SM00563"/>
    </source>
</evidence>
<comment type="caution">
    <text evidence="5">The sequence shown here is derived from an EMBL/GenBank/DDBJ whole genome shotgun (WGS) entry which is preliminary data.</text>
</comment>
<dbReference type="Pfam" id="PF01553">
    <property type="entry name" value="Acyltransferase"/>
    <property type="match status" value="1"/>
</dbReference>
<evidence type="ECO:0000256" key="1">
    <source>
        <dbReference type="ARBA" id="ARBA00005189"/>
    </source>
</evidence>
<comment type="pathway">
    <text evidence="1">Lipid metabolism.</text>
</comment>
<keyword evidence="6" id="KW-1185">Reference proteome</keyword>
<keyword evidence="2 5" id="KW-0808">Transferase</keyword>
<evidence type="ECO:0000256" key="2">
    <source>
        <dbReference type="ARBA" id="ARBA00022679"/>
    </source>
</evidence>